<dbReference type="InterPro" id="IPR009057">
    <property type="entry name" value="Homeodomain-like_sf"/>
</dbReference>
<accession>A0A0A6P3Q4</accession>
<keyword evidence="2" id="KW-1185">Reference proteome</keyword>
<evidence type="ECO:0000313" key="1">
    <source>
        <dbReference type="EMBL" id="KHD09623.1"/>
    </source>
</evidence>
<dbReference type="PANTHER" id="PTHR34849:SF3">
    <property type="entry name" value="SSR2962 PROTEIN"/>
    <property type="match status" value="1"/>
</dbReference>
<reference evidence="1 2" key="1">
    <citation type="journal article" date="2016" name="Front. Microbiol.">
        <title>Single-Cell (Meta-)Genomics of a Dimorphic Candidatus Thiomargarita nelsonii Reveals Genomic Plasticity.</title>
        <authorList>
            <person name="Flood B.E."/>
            <person name="Fliss P."/>
            <person name="Jones D.S."/>
            <person name="Dick G.J."/>
            <person name="Jain S."/>
            <person name="Kaster A.K."/>
            <person name="Winkel M."/>
            <person name="Mussmann M."/>
            <person name="Bailey J."/>
        </authorList>
    </citation>
    <scope>NUCLEOTIDE SEQUENCE [LARGE SCALE GENOMIC DNA]</scope>
    <source>
        <strain evidence="1">Hydrate Ridge</strain>
    </source>
</reference>
<sequence length="67" mass="7651">MNFVGRYIVTDPSICHGKPTFRGTRIFVKDVLEQVACGMAWESILEDWHGSITKEAITEAVQNHLRF</sequence>
<protein>
    <recommendedName>
        <fullName evidence="3">Protein containing DUF433</fullName>
    </recommendedName>
</protein>
<proteinExistence type="predicted"/>
<comment type="caution">
    <text evidence="1">The sequence shown here is derived from an EMBL/GenBank/DDBJ whole genome shotgun (WGS) entry which is preliminary data.</text>
</comment>
<evidence type="ECO:0000313" key="2">
    <source>
        <dbReference type="Proteomes" id="UP000030428"/>
    </source>
</evidence>
<dbReference type="AlphaFoldDB" id="A0A0A6P3Q4"/>
<evidence type="ECO:0008006" key="3">
    <source>
        <dbReference type="Google" id="ProtNLM"/>
    </source>
</evidence>
<dbReference type="Gene3D" id="1.10.10.10">
    <property type="entry name" value="Winged helix-like DNA-binding domain superfamily/Winged helix DNA-binding domain"/>
    <property type="match status" value="1"/>
</dbReference>
<dbReference type="Proteomes" id="UP000030428">
    <property type="component" value="Unassembled WGS sequence"/>
</dbReference>
<dbReference type="SUPFAM" id="SSF46689">
    <property type="entry name" value="Homeodomain-like"/>
    <property type="match status" value="1"/>
</dbReference>
<dbReference type="PANTHER" id="PTHR34849">
    <property type="entry name" value="SSL5025 PROTEIN"/>
    <property type="match status" value="1"/>
</dbReference>
<name>A0A0A6P3Q4_9GAMM</name>
<gene>
    <name evidence="1" type="ORF">PN36_33710</name>
</gene>
<dbReference type="EMBL" id="JSZA02000367">
    <property type="protein sequence ID" value="KHD09623.1"/>
    <property type="molecule type" value="Genomic_DNA"/>
</dbReference>
<dbReference type="InterPro" id="IPR036388">
    <property type="entry name" value="WH-like_DNA-bd_sf"/>
</dbReference>
<organism evidence="1 2">
    <name type="scientific">Candidatus Thiomargarita nelsonii</name>
    <dbReference type="NCBI Taxonomy" id="1003181"/>
    <lineage>
        <taxon>Bacteria</taxon>
        <taxon>Pseudomonadati</taxon>
        <taxon>Pseudomonadota</taxon>
        <taxon>Gammaproteobacteria</taxon>
        <taxon>Thiotrichales</taxon>
        <taxon>Thiotrichaceae</taxon>
        <taxon>Thiomargarita</taxon>
    </lineage>
</organism>
<dbReference type="Pfam" id="PF04255">
    <property type="entry name" value="DUF433"/>
    <property type="match status" value="1"/>
</dbReference>
<dbReference type="InterPro" id="IPR007367">
    <property type="entry name" value="DUF433"/>
</dbReference>